<dbReference type="PANTHER" id="PTHR34297">
    <property type="entry name" value="HYPOTHETICAL CYTOSOLIC PROTEIN-RELATED"/>
    <property type="match status" value="1"/>
</dbReference>
<sequence>MSEKQTINRISDEIIGMAAMKAAMGVAGVNHLADSLADNISRMISGKEEWSTGVKVTRDKENSPVIDISVVADYGSKIPQLAWDIQTAVKDNVFKISGERVSAVNIHVQGVTLAKNSREKK</sequence>
<dbReference type="Proteomes" id="UP000824091">
    <property type="component" value="Unassembled WGS sequence"/>
</dbReference>
<dbReference type="PANTHER" id="PTHR34297:SF2">
    <property type="entry name" value="ASP23_GLS24 FAMILY ENVELOPE STRESS RESPONSE PROTEIN"/>
    <property type="match status" value="1"/>
</dbReference>
<evidence type="ECO:0000313" key="2">
    <source>
        <dbReference type="EMBL" id="HIU26790.1"/>
    </source>
</evidence>
<dbReference type="AlphaFoldDB" id="A0A9D1I4I4"/>
<dbReference type="Pfam" id="PF03780">
    <property type="entry name" value="Asp23"/>
    <property type="match status" value="1"/>
</dbReference>
<comment type="similarity">
    <text evidence="1">Belongs to the asp23 family.</text>
</comment>
<organism evidence="2 3">
    <name type="scientific">Candidatus Fimisoma avicola</name>
    <dbReference type="NCBI Taxonomy" id="2840826"/>
    <lineage>
        <taxon>Bacteria</taxon>
        <taxon>Bacillati</taxon>
        <taxon>Bacillota</taxon>
        <taxon>Clostridia</taxon>
        <taxon>Eubacteriales</taxon>
        <taxon>Candidatus Fimisoma</taxon>
    </lineage>
</organism>
<reference evidence="2" key="1">
    <citation type="submission" date="2020-10" db="EMBL/GenBank/DDBJ databases">
        <authorList>
            <person name="Gilroy R."/>
        </authorList>
    </citation>
    <scope>NUCLEOTIDE SEQUENCE</scope>
    <source>
        <strain evidence="2">11300</strain>
    </source>
</reference>
<evidence type="ECO:0000256" key="1">
    <source>
        <dbReference type="ARBA" id="ARBA00005721"/>
    </source>
</evidence>
<gene>
    <name evidence="2" type="ORF">IAD16_00225</name>
</gene>
<protein>
    <submittedName>
        <fullName evidence="2">Asp23/Gls24 family envelope stress response protein</fullName>
    </submittedName>
</protein>
<proteinExistence type="inferred from homology"/>
<evidence type="ECO:0000313" key="3">
    <source>
        <dbReference type="Proteomes" id="UP000824091"/>
    </source>
</evidence>
<reference evidence="2" key="2">
    <citation type="journal article" date="2021" name="PeerJ">
        <title>Extensive microbial diversity within the chicken gut microbiome revealed by metagenomics and culture.</title>
        <authorList>
            <person name="Gilroy R."/>
            <person name="Ravi A."/>
            <person name="Getino M."/>
            <person name="Pursley I."/>
            <person name="Horton D.L."/>
            <person name="Alikhan N.F."/>
            <person name="Baker D."/>
            <person name="Gharbi K."/>
            <person name="Hall N."/>
            <person name="Watson M."/>
            <person name="Adriaenssens E.M."/>
            <person name="Foster-Nyarko E."/>
            <person name="Jarju S."/>
            <person name="Secka A."/>
            <person name="Antonio M."/>
            <person name="Oren A."/>
            <person name="Chaudhuri R.R."/>
            <person name="La Ragione R."/>
            <person name="Hildebrand F."/>
            <person name="Pallen M.J."/>
        </authorList>
    </citation>
    <scope>NUCLEOTIDE SEQUENCE</scope>
    <source>
        <strain evidence="2">11300</strain>
    </source>
</reference>
<name>A0A9D1I4I4_9FIRM</name>
<dbReference type="InterPro" id="IPR005531">
    <property type="entry name" value="Asp23"/>
</dbReference>
<accession>A0A9D1I4I4</accession>
<dbReference type="EMBL" id="DVMO01000004">
    <property type="protein sequence ID" value="HIU26790.1"/>
    <property type="molecule type" value="Genomic_DNA"/>
</dbReference>
<comment type="caution">
    <text evidence="2">The sequence shown here is derived from an EMBL/GenBank/DDBJ whole genome shotgun (WGS) entry which is preliminary data.</text>
</comment>